<protein>
    <submittedName>
        <fullName evidence="1">Putative replicative DNA helicase</fullName>
    </submittedName>
</protein>
<dbReference type="SUPFAM" id="SSF52540">
    <property type="entry name" value="P-loop containing nucleoside triphosphate hydrolases"/>
    <property type="match status" value="1"/>
</dbReference>
<accession>A0A218KBX8</accession>
<dbReference type="Proteomes" id="UP000223102">
    <property type="component" value="Segment"/>
</dbReference>
<evidence type="ECO:0000313" key="1">
    <source>
        <dbReference type="EMBL" id="AKQ08400.1"/>
    </source>
</evidence>
<dbReference type="InterPro" id="IPR027417">
    <property type="entry name" value="P-loop_NTPase"/>
</dbReference>
<organism evidence="1 2">
    <name type="scientific">Bacillus phage PBC2</name>
    <dbReference type="NCBI Taxonomy" id="1675029"/>
    <lineage>
        <taxon>Viruses</taxon>
        <taxon>Duplodnaviria</taxon>
        <taxon>Heunggongvirae</taxon>
        <taxon>Uroviricota</taxon>
        <taxon>Caudoviricetes</taxon>
        <taxon>Andregratiavirinae</taxon>
        <taxon>Haetaevirus</taxon>
        <taxon>Haetaevirus PBC2</taxon>
    </lineage>
</organism>
<keyword evidence="1" id="KW-0547">Nucleotide-binding</keyword>
<reference evidence="1 2" key="1">
    <citation type="submission" date="2015-06" db="EMBL/GenBank/DDBJ databases">
        <title>Complete genome sequence of Bacillus cereus phage PBC2.</title>
        <authorList>
            <person name="Kong M."/>
            <person name="Ryu S."/>
        </authorList>
    </citation>
    <scope>NUCLEOTIDE SEQUENCE [LARGE SCALE GENOMIC DNA]</scope>
</reference>
<name>A0A218KBX8_9CAUD</name>
<dbReference type="EMBL" id="KT070867">
    <property type="protein sequence ID" value="AKQ08400.1"/>
    <property type="molecule type" value="Genomic_DNA"/>
</dbReference>
<dbReference type="Gene3D" id="3.40.50.300">
    <property type="entry name" value="P-loop containing nucleotide triphosphate hydrolases"/>
    <property type="match status" value="1"/>
</dbReference>
<keyword evidence="2" id="KW-1185">Reference proteome</keyword>
<gene>
    <name evidence="1" type="ORF">PBC2_085</name>
</gene>
<keyword evidence="1" id="KW-0378">Hydrolase</keyword>
<keyword evidence="1" id="KW-0347">Helicase</keyword>
<dbReference type="InterPro" id="IPR016136">
    <property type="entry name" value="DNA_helicase_N/primase_C"/>
</dbReference>
<proteinExistence type="predicted"/>
<dbReference type="GO" id="GO:0004386">
    <property type="term" value="F:helicase activity"/>
    <property type="evidence" value="ECO:0007669"/>
    <property type="project" value="UniProtKB-KW"/>
</dbReference>
<dbReference type="Gene3D" id="1.10.860.10">
    <property type="entry name" value="DNAb Helicase, Chain A"/>
    <property type="match status" value="1"/>
</dbReference>
<evidence type="ECO:0000313" key="2">
    <source>
        <dbReference type="Proteomes" id="UP000223102"/>
    </source>
</evidence>
<keyword evidence="1" id="KW-0067">ATP-binding</keyword>
<sequence>MAQDNTKEIVIKELKKINGNAKINEAYFVGLLWSDPFNHFAEYSDTVNQDEFVHDVWGFYYELGRLMYKESIRKFDRITVATKVKEYNLIEDFEEFGGMDTIEDAIEIVKDNPDNIEYYYETVKKNYIIKQLYLLFGNKVLIKKGKYDFEKMSSEQLGAYWDDKMNIIRLNNVNRYEAENLYIDPKEFMRKLREESAEMLPFYKSSILNSITSGVARGHVNMFGGFGGTGKSSITAEKVIMSCIANGEKAIVVLNEEDAQAFRQKILLTLLWHEFGEHFDRKRFNTGNLRPEDEEKITKAFERMNKLMKGDDALIKVVFMEKYVIKDLEKIVRFWANRGYINLIIDTHKVSDESKFEQRWQTFVEDMKVIYRLTRKNAGGLNLRTWVTFQLADSAIRNRYLDFEAIGEGKASKNEASVVMMFRKAWSDEYAGGKNELDCYKLKRVGETDEFEKVFFKLQEGKQYYLLFVPKNRFGQSNDTGLPVIVIEPYFQSNTFKEIGRTFVANDNAKR</sequence>